<dbReference type="Proteomes" id="UP000179214">
    <property type="component" value="Unassembled WGS sequence"/>
</dbReference>
<dbReference type="InterPro" id="IPR022409">
    <property type="entry name" value="PKD/Chitinase_dom"/>
</dbReference>
<dbReference type="SUPFAM" id="SSF49299">
    <property type="entry name" value="PKD domain"/>
    <property type="match status" value="1"/>
</dbReference>
<organism evidence="3 4">
    <name type="scientific">Candidatus Staskawiczbacteria bacterium RIFCSPHIGHO2_12_FULL_38_11</name>
    <dbReference type="NCBI Taxonomy" id="1802209"/>
    <lineage>
        <taxon>Bacteria</taxon>
        <taxon>Candidatus Staskawicziibacteriota</taxon>
    </lineage>
</organism>
<dbReference type="PROSITE" id="PS50093">
    <property type="entry name" value="PKD"/>
    <property type="match status" value="1"/>
</dbReference>
<evidence type="ECO:0000313" key="4">
    <source>
        <dbReference type="Proteomes" id="UP000179214"/>
    </source>
</evidence>
<dbReference type="Pfam" id="PF18911">
    <property type="entry name" value="PKD_4"/>
    <property type="match status" value="1"/>
</dbReference>
<dbReference type="SMART" id="SM00089">
    <property type="entry name" value="PKD"/>
    <property type="match status" value="1"/>
</dbReference>
<proteinExistence type="predicted"/>
<reference evidence="3 4" key="1">
    <citation type="journal article" date="2016" name="Nat. Commun.">
        <title>Thousands of microbial genomes shed light on interconnected biogeochemical processes in an aquifer system.</title>
        <authorList>
            <person name="Anantharaman K."/>
            <person name="Brown C.T."/>
            <person name="Hug L.A."/>
            <person name="Sharon I."/>
            <person name="Castelle C.J."/>
            <person name="Probst A.J."/>
            <person name="Thomas B.C."/>
            <person name="Singh A."/>
            <person name="Wilkins M.J."/>
            <person name="Karaoz U."/>
            <person name="Brodie E.L."/>
            <person name="Williams K.H."/>
            <person name="Hubbard S.S."/>
            <person name="Banfield J.F."/>
        </authorList>
    </citation>
    <scope>NUCLEOTIDE SEQUENCE [LARGE SCALE GENOMIC DNA]</scope>
</reference>
<feature type="domain" description="PKD" evidence="2">
    <location>
        <begin position="957"/>
        <end position="1039"/>
    </location>
</feature>
<evidence type="ECO:0000256" key="1">
    <source>
        <dbReference type="SAM" id="MobiDB-lite"/>
    </source>
</evidence>
<dbReference type="InterPro" id="IPR000601">
    <property type="entry name" value="PKD_dom"/>
</dbReference>
<accession>A0A1G2I7L6</accession>
<dbReference type="Gene3D" id="2.60.40.10">
    <property type="entry name" value="Immunoglobulins"/>
    <property type="match status" value="1"/>
</dbReference>
<comment type="caution">
    <text evidence="3">The sequence shown here is derived from an EMBL/GenBank/DDBJ whole genome shotgun (WGS) entry which is preliminary data.</text>
</comment>
<dbReference type="InterPro" id="IPR013783">
    <property type="entry name" value="Ig-like_fold"/>
</dbReference>
<evidence type="ECO:0000313" key="3">
    <source>
        <dbReference type="EMBL" id="OGZ70709.1"/>
    </source>
</evidence>
<evidence type="ECO:0000259" key="2">
    <source>
        <dbReference type="PROSITE" id="PS50093"/>
    </source>
</evidence>
<feature type="region of interest" description="Disordered" evidence="1">
    <location>
        <begin position="1042"/>
        <end position="1063"/>
    </location>
</feature>
<gene>
    <name evidence="3" type="ORF">A3F47_01890</name>
</gene>
<dbReference type="AlphaFoldDB" id="A0A1G2I7L6"/>
<dbReference type="InterPro" id="IPR035986">
    <property type="entry name" value="PKD_dom_sf"/>
</dbReference>
<sequence>MFPKKNIFLKTTAYVFTLVIVLFFVKPFGAEALVTQNTFCPAPNGTTSLRVTVDSTLENGVTVSIPTTGTWHIEMNSLANQSETGYYRRQRGWTNQVSDSASLQKLIASSNMIALQLPVNTGRIHGGNARFIKPDDNGGNILWGVAGDGEVRPLNGTSVAPGPSTWIDPDAQGQYFTSTPYTYVADAARAVYIETSVVAGTARFVVDGIKNGTHLGLSTYQGYYSSNAGNVEVNMCLLPGPATLTVTKVVLGSSDPVSSFPLRVTNQSTLVETNITSGVPVQLPAGNYDVYEIVDASDYNPVITGNCTVPNPNLPWKSVITLAADGNYNCTITNTKKAILMVVKNLITHGRDYDDDLVYFQAYNDAAQTHPMAWGTPLKVNPGYFQISETINAAINPFYKPEIVGGDCAANGDINLTAGQIAICTITNEEEPSYLIVSKTINNTGGGNAVVRNFRPYKVDSTTITLDPLSGTTGSSIATQFDSGLRVVSEFANADYDSVFGGDCDPVHRDVTLVAGQTKTCTITNTYNPDPTYTKCVNSQCVSLTGSGTSDCFGGIGSACTGGAGTHTECSNLTCGVVSLPGTNACTSNATCNNPNNTYFTCARLTCVLASGPGIIGCTSSNPDCNTSNNAHTVCAGTSCLSLPGTDTLNQCKSPAECNAQTHSVCTSSGTANGCVVVSGTGTNQCSALPGECNVTGRYAKCVNQKCVVTPGGTANCTSDIDCGGLGTGKHTICSGQTCVAISDTAGGNNQNQCSEPNDCLGATDTHTKCAGNSPYSTCVSVDGAGTNGCYDPSECTGDYNEKAICQNLKCVISTSSPYINECKSVSDCNGNLPPSATNLNVAPTICTGLPGQGLSYFYWNYTDLNGDVEGDYLFQIATFGNNFSPASLKVDRFIANTSTPSGGVNQQAVSLFQTTQSDSLMYNTLYEWRVKVCDVFDLCSDWIGGGTYYKSGHPDPVPSFTFSPGNPSAGSSVAFSDTSSCYNNSGLTACSSWIWNFGDNTTSTQQNPLHSYALIGNYNANLSATDNAGTQCTSANQIVPVGSGAGNSPSNPMFKEVSPLSP</sequence>
<dbReference type="EMBL" id="MHOV01000004">
    <property type="protein sequence ID" value="OGZ70709.1"/>
    <property type="molecule type" value="Genomic_DNA"/>
</dbReference>
<protein>
    <recommendedName>
        <fullName evidence="2">PKD domain-containing protein</fullName>
    </recommendedName>
</protein>
<dbReference type="CDD" id="cd00146">
    <property type="entry name" value="PKD"/>
    <property type="match status" value="1"/>
</dbReference>
<name>A0A1G2I7L6_9BACT</name>